<evidence type="ECO:0000256" key="6">
    <source>
        <dbReference type="ARBA" id="ARBA00022741"/>
    </source>
</evidence>
<dbReference type="InterPro" id="IPR014721">
    <property type="entry name" value="Ribsml_uS5_D2-typ_fold_subgr"/>
</dbReference>
<keyword evidence="6" id="KW-0547">Nucleotide-binding</keyword>
<keyword evidence="10" id="KW-0756">Sterol biosynthesis</keyword>
<feature type="compositionally biased region" description="Basic residues" evidence="16">
    <location>
        <begin position="191"/>
        <end position="203"/>
    </location>
</feature>
<evidence type="ECO:0000256" key="4">
    <source>
        <dbReference type="ARBA" id="ARBA00022516"/>
    </source>
</evidence>
<dbReference type="Pfam" id="PF08544">
    <property type="entry name" value="GHMP_kinases_C"/>
    <property type="match status" value="1"/>
</dbReference>
<dbReference type="EC" id="2.7.4.2" evidence="3 15"/>
<evidence type="ECO:0000256" key="7">
    <source>
        <dbReference type="ARBA" id="ARBA00022777"/>
    </source>
</evidence>
<evidence type="ECO:0000256" key="9">
    <source>
        <dbReference type="ARBA" id="ARBA00022955"/>
    </source>
</evidence>
<evidence type="ECO:0000256" key="11">
    <source>
        <dbReference type="ARBA" id="ARBA00023098"/>
    </source>
</evidence>
<dbReference type="GO" id="GO:0006696">
    <property type="term" value="P:ergosterol biosynthetic process"/>
    <property type="evidence" value="ECO:0007669"/>
    <property type="project" value="TreeGrafter"/>
</dbReference>
<dbReference type="PANTHER" id="PTHR31814">
    <property type="match status" value="1"/>
</dbReference>
<dbReference type="Gene3D" id="3.30.70.890">
    <property type="entry name" value="GHMP kinase, C-terminal domain"/>
    <property type="match status" value="1"/>
</dbReference>
<keyword evidence="7 15" id="KW-0418">Kinase</keyword>
<dbReference type="Proteomes" id="UP001303647">
    <property type="component" value="Unassembled WGS sequence"/>
</dbReference>
<comment type="caution">
    <text evidence="19">The sequence shown here is derived from an EMBL/GenBank/DDBJ whole genome shotgun (WGS) entry which is preliminary data.</text>
</comment>
<reference evidence="19" key="1">
    <citation type="journal article" date="2023" name="Mol. Phylogenet. Evol.">
        <title>Genome-scale phylogeny and comparative genomics of the fungal order Sordariales.</title>
        <authorList>
            <person name="Hensen N."/>
            <person name="Bonometti L."/>
            <person name="Westerberg I."/>
            <person name="Brannstrom I.O."/>
            <person name="Guillou S."/>
            <person name="Cros-Aarteil S."/>
            <person name="Calhoun S."/>
            <person name="Haridas S."/>
            <person name="Kuo A."/>
            <person name="Mondo S."/>
            <person name="Pangilinan J."/>
            <person name="Riley R."/>
            <person name="LaButti K."/>
            <person name="Andreopoulos B."/>
            <person name="Lipzen A."/>
            <person name="Chen C."/>
            <person name="Yan M."/>
            <person name="Daum C."/>
            <person name="Ng V."/>
            <person name="Clum A."/>
            <person name="Steindorff A."/>
            <person name="Ohm R.A."/>
            <person name="Martin F."/>
            <person name="Silar P."/>
            <person name="Natvig D.O."/>
            <person name="Lalanne C."/>
            <person name="Gautier V."/>
            <person name="Ament-Velasquez S.L."/>
            <person name="Kruys A."/>
            <person name="Hutchinson M.I."/>
            <person name="Powell A.J."/>
            <person name="Barry K."/>
            <person name="Miller A.N."/>
            <person name="Grigoriev I.V."/>
            <person name="Debuchy R."/>
            <person name="Gladieux P."/>
            <person name="Hiltunen Thoren M."/>
            <person name="Johannesson H."/>
        </authorList>
    </citation>
    <scope>NUCLEOTIDE SEQUENCE</scope>
    <source>
        <strain evidence="19">CBS 359.72</strain>
    </source>
</reference>
<dbReference type="PIRSF" id="PIRSF017288">
    <property type="entry name" value="PMK_GHMP_euk"/>
    <property type="match status" value="1"/>
</dbReference>
<keyword evidence="9 15" id="KW-0752">Steroid biosynthesis</keyword>
<sequence length="497" mass="53220">MAGTSEDRTVVVSAPGKVLLAGGYIVLDRKHTGLVFGLSARIHVLAQEIHTSAGVHLSEIVVQSPQFLNATWRYGHHLVKDGGGIKVTQLQSGTPVEPNHFVETTLNYVLTYISQVDKSRASHGFQPASLLVLADNDYYSKPKQPSSTDRPSSSSSTGDHFSLSASEEKASLSDPTPSTKATTTTTTTAKGGKHSRTRPRFRHFGTTLRDAHKTGLGSSAAIVTALTASLLAHYLPRSLFDLSTEQGRRILHNLAQIAHCSAQGKIGSGFDVASAVYGSCLYRRFSPALLSGLPNPGEEGFAAALAALVDDDDSSRWDCEVSKEGVGLPAGVAIRMCDVDCGTQTVSMVKKVHKWRDGLPKVAGAVYERLQARVNELAGVLSGGRIGEVGKVMGSFREIMRSMGRDCGAPIEPESQEEMLNALEKVDGVLGTVVPGAGGYDAAAVVMKDDEETEKMVQGFLKAWSKEHDIQVRLMKVRGETEGARVEDVGEFKSWVS</sequence>
<dbReference type="EMBL" id="MU857626">
    <property type="protein sequence ID" value="KAK4249223.1"/>
    <property type="molecule type" value="Genomic_DNA"/>
</dbReference>
<comment type="pathway">
    <text evidence="1 15">Isoprenoid biosynthesis; isopentenyl diphosphate biosynthesis via mevalonate pathway; isopentenyl diphosphate from (R)-mevalonate: step 2/3.</text>
</comment>
<keyword evidence="4 15" id="KW-0444">Lipid biosynthesis</keyword>
<feature type="region of interest" description="Disordered" evidence="16">
    <location>
        <begin position="141"/>
        <end position="206"/>
    </location>
</feature>
<comment type="catalytic activity">
    <reaction evidence="14">
        <text>(R)-5-phosphomevalonate + ATP = (R)-5-diphosphomevalonate + ADP</text>
        <dbReference type="Rhea" id="RHEA:16341"/>
        <dbReference type="ChEBI" id="CHEBI:30616"/>
        <dbReference type="ChEBI" id="CHEBI:57557"/>
        <dbReference type="ChEBI" id="CHEBI:58146"/>
        <dbReference type="ChEBI" id="CHEBI:456216"/>
        <dbReference type="EC" id="2.7.4.2"/>
    </reaction>
    <physiologicalReaction direction="left-to-right" evidence="14">
        <dbReference type="Rhea" id="RHEA:16342"/>
    </physiologicalReaction>
</comment>
<keyword evidence="20" id="KW-1185">Reference proteome</keyword>
<dbReference type="Gene3D" id="3.30.230.10">
    <property type="match status" value="1"/>
</dbReference>
<keyword evidence="11 15" id="KW-0443">Lipid metabolism</keyword>
<proteinExistence type="inferred from homology"/>
<dbReference type="InterPro" id="IPR006204">
    <property type="entry name" value="GHMP_kinase_N_dom"/>
</dbReference>
<name>A0AAN7CVL1_9PEZI</name>
<keyword evidence="5 15" id="KW-0808">Transferase</keyword>
<evidence type="ECO:0000256" key="8">
    <source>
        <dbReference type="ARBA" id="ARBA00022840"/>
    </source>
</evidence>
<dbReference type="InterPro" id="IPR035102">
    <property type="entry name" value="Phosphomevalonate_kinase"/>
</dbReference>
<dbReference type="PANTHER" id="PTHR31814:SF2">
    <property type="entry name" value="PHOSPHOMEVALONATE KINASE"/>
    <property type="match status" value="1"/>
</dbReference>
<dbReference type="SUPFAM" id="SSF54211">
    <property type="entry name" value="Ribosomal protein S5 domain 2-like"/>
    <property type="match status" value="1"/>
</dbReference>
<evidence type="ECO:0000256" key="16">
    <source>
        <dbReference type="SAM" id="MobiDB-lite"/>
    </source>
</evidence>
<dbReference type="GO" id="GO:0004631">
    <property type="term" value="F:phosphomevalonate kinase activity"/>
    <property type="evidence" value="ECO:0007669"/>
    <property type="project" value="UniProtKB-UniRule"/>
</dbReference>
<evidence type="ECO:0000256" key="15">
    <source>
        <dbReference type="PIRNR" id="PIRNR017288"/>
    </source>
</evidence>
<feature type="compositionally biased region" description="Low complexity" evidence="16">
    <location>
        <begin position="145"/>
        <end position="165"/>
    </location>
</feature>
<dbReference type="GO" id="GO:0010142">
    <property type="term" value="P:farnesyl diphosphate biosynthetic process, mevalonate pathway"/>
    <property type="evidence" value="ECO:0007669"/>
    <property type="project" value="TreeGrafter"/>
</dbReference>
<evidence type="ECO:0000259" key="18">
    <source>
        <dbReference type="Pfam" id="PF08544"/>
    </source>
</evidence>
<dbReference type="AlphaFoldDB" id="A0AAN7CVL1"/>
<evidence type="ECO:0000256" key="5">
    <source>
        <dbReference type="ARBA" id="ARBA00022679"/>
    </source>
</evidence>
<evidence type="ECO:0000256" key="12">
    <source>
        <dbReference type="ARBA" id="ARBA00023166"/>
    </source>
</evidence>
<evidence type="ECO:0000256" key="14">
    <source>
        <dbReference type="ARBA" id="ARBA00029326"/>
    </source>
</evidence>
<organism evidence="19 20">
    <name type="scientific">Corynascus novoguineensis</name>
    <dbReference type="NCBI Taxonomy" id="1126955"/>
    <lineage>
        <taxon>Eukaryota</taxon>
        <taxon>Fungi</taxon>
        <taxon>Dikarya</taxon>
        <taxon>Ascomycota</taxon>
        <taxon>Pezizomycotina</taxon>
        <taxon>Sordariomycetes</taxon>
        <taxon>Sordariomycetidae</taxon>
        <taxon>Sordariales</taxon>
        <taxon>Chaetomiaceae</taxon>
        <taxon>Corynascus</taxon>
    </lineage>
</organism>
<comment type="similarity">
    <text evidence="2 15">Belongs to the GHMP kinase family. Mevalonate kinase subfamily.</text>
</comment>
<keyword evidence="13 15" id="KW-0753">Steroid metabolism</keyword>
<evidence type="ECO:0000256" key="10">
    <source>
        <dbReference type="ARBA" id="ARBA00023011"/>
    </source>
</evidence>
<evidence type="ECO:0000259" key="17">
    <source>
        <dbReference type="Pfam" id="PF00288"/>
    </source>
</evidence>
<evidence type="ECO:0000256" key="2">
    <source>
        <dbReference type="ARBA" id="ARBA00006495"/>
    </source>
</evidence>
<feature type="domain" description="GHMP kinase N-terminal" evidence="17">
    <location>
        <begin position="213"/>
        <end position="278"/>
    </location>
</feature>
<dbReference type="InterPro" id="IPR016005">
    <property type="entry name" value="Erg8"/>
</dbReference>
<keyword evidence="8" id="KW-0067">ATP-binding</keyword>
<feature type="compositionally biased region" description="Low complexity" evidence="16">
    <location>
        <begin position="179"/>
        <end position="190"/>
    </location>
</feature>
<dbReference type="InterPro" id="IPR020568">
    <property type="entry name" value="Ribosomal_Su5_D2-typ_SF"/>
</dbReference>
<dbReference type="Pfam" id="PF00288">
    <property type="entry name" value="GHMP_kinases_N"/>
    <property type="match status" value="1"/>
</dbReference>
<evidence type="ECO:0000313" key="19">
    <source>
        <dbReference type="EMBL" id="KAK4249223.1"/>
    </source>
</evidence>
<dbReference type="GO" id="GO:0005524">
    <property type="term" value="F:ATP binding"/>
    <property type="evidence" value="ECO:0007669"/>
    <property type="project" value="UniProtKB-UniRule"/>
</dbReference>
<evidence type="ECO:0000256" key="1">
    <source>
        <dbReference type="ARBA" id="ARBA00005017"/>
    </source>
</evidence>
<gene>
    <name evidence="19" type="ORF">C7999DRAFT_39639</name>
</gene>
<dbReference type="GO" id="GO:0005777">
    <property type="term" value="C:peroxisome"/>
    <property type="evidence" value="ECO:0007669"/>
    <property type="project" value="TreeGrafter"/>
</dbReference>
<evidence type="ECO:0000256" key="13">
    <source>
        <dbReference type="ARBA" id="ARBA00023221"/>
    </source>
</evidence>
<dbReference type="GO" id="GO:0019287">
    <property type="term" value="P:isopentenyl diphosphate biosynthetic process, mevalonate pathway"/>
    <property type="evidence" value="ECO:0007669"/>
    <property type="project" value="UniProtKB-UniRule"/>
</dbReference>
<dbReference type="InterPro" id="IPR036554">
    <property type="entry name" value="GHMP_kinase_C_sf"/>
</dbReference>
<evidence type="ECO:0000256" key="3">
    <source>
        <dbReference type="ARBA" id="ARBA00012958"/>
    </source>
</evidence>
<protein>
    <recommendedName>
        <fullName evidence="3 15">Phosphomevalonate kinase</fullName>
        <ecNumber evidence="3 15">2.7.4.2</ecNumber>
    </recommendedName>
</protein>
<reference evidence="19" key="2">
    <citation type="submission" date="2023-05" db="EMBL/GenBank/DDBJ databases">
        <authorList>
            <consortium name="Lawrence Berkeley National Laboratory"/>
            <person name="Steindorff A."/>
            <person name="Hensen N."/>
            <person name="Bonometti L."/>
            <person name="Westerberg I."/>
            <person name="Brannstrom I.O."/>
            <person name="Guillou S."/>
            <person name="Cros-Aarteil S."/>
            <person name="Calhoun S."/>
            <person name="Haridas S."/>
            <person name="Kuo A."/>
            <person name="Mondo S."/>
            <person name="Pangilinan J."/>
            <person name="Riley R."/>
            <person name="Labutti K."/>
            <person name="Andreopoulos B."/>
            <person name="Lipzen A."/>
            <person name="Chen C."/>
            <person name="Yanf M."/>
            <person name="Daum C."/>
            <person name="Ng V."/>
            <person name="Clum A."/>
            <person name="Ohm R."/>
            <person name="Martin F."/>
            <person name="Silar P."/>
            <person name="Natvig D."/>
            <person name="Lalanne C."/>
            <person name="Gautier V."/>
            <person name="Ament-Velasquez S.L."/>
            <person name="Kruys A."/>
            <person name="Hutchinson M.I."/>
            <person name="Powell A.J."/>
            <person name="Barry K."/>
            <person name="Miller A.N."/>
            <person name="Grigoriev I.V."/>
            <person name="Debuchy R."/>
            <person name="Gladieux P."/>
            <person name="Thoren M.H."/>
            <person name="Johannesson H."/>
        </authorList>
    </citation>
    <scope>NUCLEOTIDE SEQUENCE</scope>
    <source>
        <strain evidence="19">CBS 359.72</strain>
    </source>
</reference>
<evidence type="ECO:0000313" key="20">
    <source>
        <dbReference type="Proteomes" id="UP001303647"/>
    </source>
</evidence>
<keyword evidence="12" id="KW-1207">Sterol metabolism</keyword>
<feature type="domain" description="GHMP kinase C-terminal" evidence="18">
    <location>
        <begin position="393"/>
        <end position="462"/>
    </location>
</feature>
<dbReference type="InterPro" id="IPR013750">
    <property type="entry name" value="GHMP_kinase_C_dom"/>
</dbReference>
<dbReference type="SUPFAM" id="SSF55060">
    <property type="entry name" value="GHMP Kinase, C-terminal domain"/>
    <property type="match status" value="1"/>
</dbReference>
<accession>A0AAN7CVL1</accession>